<keyword evidence="3" id="KW-1185">Reference proteome</keyword>
<organism evidence="2 3">
    <name type="scientific">Nocardioides baekrokdamisoli</name>
    <dbReference type="NCBI Taxonomy" id="1804624"/>
    <lineage>
        <taxon>Bacteria</taxon>
        <taxon>Bacillati</taxon>
        <taxon>Actinomycetota</taxon>
        <taxon>Actinomycetes</taxon>
        <taxon>Propionibacteriales</taxon>
        <taxon>Nocardioidaceae</taxon>
        <taxon>Nocardioides</taxon>
    </lineage>
</organism>
<dbReference type="Proteomes" id="UP000271573">
    <property type="component" value="Chromosome"/>
</dbReference>
<protein>
    <submittedName>
        <fullName evidence="2">Membrane protein</fullName>
    </submittedName>
</protein>
<dbReference type="KEGG" id="nbe:Back2_24690"/>
<evidence type="ECO:0000313" key="3">
    <source>
        <dbReference type="Proteomes" id="UP000271573"/>
    </source>
</evidence>
<dbReference type="InterPro" id="IPR037401">
    <property type="entry name" value="SnoaL-like"/>
</dbReference>
<reference evidence="2 3" key="1">
    <citation type="submission" date="2018-11" db="EMBL/GenBank/DDBJ databases">
        <title>Complete genome sequence of Nocardioides baekrokdamisoli strain KCTC 39748.</title>
        <authorList>
            <person name="Kang S.W."/>
            <person name="Lee K.C."/>
            <person name="Kim K.K."/>
            <person name="Kim J.S."/>
            <person name="Kim D.S."/>
            <person name="Ko S.H."/>
            <person name="Yang S.H."/>
            <person name="Shin Y.K."/>
            <person name="Lee J.S."/>
        </authorList>
    </citation>
    <scope>NUCLEOTIDE SEQUENCE [LARGE SCALE GENOMIC DNA]</scope>
    <source>
        <strain evidence="2 3">KCTC 39748</strain>
    </source>
</reference>
<evidence type="ECO:0000313" key="2">
    <source>
        <dbReference type="EMBL" id="BBH18182.1"/>
    </source>
</evidence>
<dbReference type="AlphaFoldDB" id="A0A3G9IJ31"/>
<dbReference type="SUPFAM" id="SSF54427">
    <property type="entry name" value="NTF2-like"/>
    <property type="match status" value="1"/>
</dbReference>
<dbReference type="Pfam" id="PF12680">
    <property type="entry name" value="SnoaL_2"/>
    <property type="match status" value="1"/>
</dbReference>
<dbReference type="EMBL" id="AP019307">
    <property type="protein sequence ID" value="BBH18182.1"/>
    <property type="molecule type" value="Genomic_DNA"/>
</dbReference>
<dbReference type="RefSeq" id="WP_125569522.1">
    <property type="nucleotide sequence ID" value="NZ_AP019307.1"/>
</dbReference>
<evidence type="ECO:0000259" key="1">
    <source>
        <dbReference type="Pfam" id="PF12680"/>
    </source>
</evidence>
<feature type="domain" description="SnoaL-like" evidence="1">
    <location>
        <begin position="2"/>
        <end position="94"/>
    </location>
</feature>
<dbReference type="Gene3D" id="3.10.450.50">
    <property type="match status" value="1"/>
</dbReference>
<accession>A0A3G9IJ31</accession>
<name>A0A3G9IJ31_9ACTN</name>
<sequence length="126" mass="13629">MKAFRELVEAGDVSNVEALLALEVRFTSPVAFKPYDGAPMVAAILRAAFRVFEDFTYVREVTDAPNSVLEFTATVNGLAINGVDMIRVNADGLIDDFKVMVRPLSAATALAERMGVEFAQIAAELS</sequence>
<gene>
    <name evidence="2" type="ORF">Back2_24690</name>
</gene>
<dbReference type="InterPro" id="IPR032710">
    <property type="entry name" value="NTF2-like_dom_sf"/>
</dbReference>
<dbReference type="OrthoDB" id="1163083at2"/>
<proteinExistence type="predicted"/>